<keyword evidence="4" id="KW-1185">Reference proteome</keyword>
<dbReference type="GO" id="GO:0005737">
    <property type="term" value="C:cytoplasm"/>
    <property type="evidence" value="ECO:0007669"/>
    <property type="project" value="TreeGrafter"/>
</dbReference>
<evidence type="ECO:0000313" key="4">
    <source>
        <dbReference type="Proteomes" id="UP000738349"/>
    </source>
</evidence>
<feature type="domain" description="Protein kinase" evidence="2">
    <location>
        <begin position="225"/>
        <end position="467"/>
    </location>
</feature>
<evidence type="ECO:0000313" key="3">
    <source>
        <dbReference type="EMBL" id="KAH7176596.1"/>
    </source>
</evidence>
<dbReference type="AlphaFoldDB" id="A0A9P9FV45"/>
<name>A0A9P9FV45_9HYPO</name>
<dbReference type="GO" id="GO:0004674">
    <property type="term" value="F:protein serine/threonine kinase activity"/>
    <property type="evidence" value="ECO:0007669"/>
    <property type="project" value="TreeGrafter"/>
</dbReference>
<dbReference type="SMART" id="SM00220">
    <property type="entry name" value="S_TKc"/>
    <property type="match status" value="1"/>
</dbReference>
<feature type="region of interest" description="Disordered" evidence="1">
    <location>
        <begin position="508"/>
        <end position="532"/>
    </location>
</feature>
<dbReference type="SUPFAM" id="SSF56112">
    <property type="entry name" value="Protein kinase-like (PK-like)"/>
    <property type="match status" value="1"/>
</dbReference>
<dbReference type="Gene3D" id="3.30.200.20">
    <property type="entry name" value="Phosphorylase Kinase, domain 1"/>
    <property type="match status" value="1"/>
</dbReference>
<keyword evidence="3" id="KW-0808">Transferase</keyword>
<organism evidence="3 4">
    <name type="scientific">Dactylonectria macrodidyma</name>
    <dbReference type="NCBI Taxonomy" id="307937"/>
    <lineage>
        <taxon>Eukaryota</taxon>
        <taxon>Fungi</taxon>
        <taxon>Dikarya</taxon>
        <taxon>Ascomycota</taxon>
        <taxon>Pezizomycotina</taxon>
        <taxon>Sordariomycetes</taxon>
        <taxon>Hypocreomycetidae</taxon>
        <taxon>Hypocreales</taxon>
        <taxon>Nectriaceae</taxon>
        <taxon>Dactylonectria</taxon>
    </lineage>
</organism>
<proteinExistence type="predicted"/>
<dbReference type="InterPro" id="IPR011009">
    <property type="entry name" value="Kinase-like_dom_sf"/>
</dbReference>
<protein>
    <submittedName>
        <fullName evidence="3">Kinase-like domain-containing protein</fullName>
    </submittedName>
</protein>
<reference evidence="3" key="1">
    <citation type="journal article" date="2021" name="Nat. Commun.">
        <title>Genetic determinants of endophytism in the Arabidopsis root mycobiome.</title>
        <authorList>
            <person name="Mesny F."/>
            <person name="Miyauchi S."/>
            <person name="Thiergart T."/>
            <person name="Pickel B."/>
            <person name="Atanasova L."/>
            <person name="Karlsson M."/>
            <person name="Huettel B."/>
            <person name="Barry K.W."/>
            <person name="Haridas S."/>
            <person name="Chen C."/>
            <person name="Bauer D."/>
            <person name="Andreopoulos W."/>
            <person name="Pangilinan J."/>
            <person name="LaButti K."/>
            <person name="Riley R."/>
            <person name="Lipzen A."/>
            <person name="Clum A."/>
            <person name="Drula E."/>
            <person name="Henrissat B."/>
            <person name="Kohler A."/>
            <person name="Grigoriev I.V."/>
            <person name="Martin F.M."/>
            <person name="Hacquard S."/>
        </authorList>
    </citation>
    <scope>NUCLEOTIDE SEQUENCE</scope>
    <source>
        <strain evidence="3">MPI-CAGE-AT-0147</strain>
    </source>
</reference>
<dbReference type="Proteomes" id="UP000738349">
    <property type="component" value="Unassembled WGS sequence"/>
</dbReference>
<evidence type="ECO:0000259" key="2">
    <source>
        <dbReference type="PROSITE" id="PS50011"/>
    </source>
</evidence>
<feature type="region of interest" description="Disordered" evidence="1">
    <location>
        <begin position="196"/>
        <end position="220"/>
    </location>
</feature>
<dbReference type="EMBL" id="JAGMUV010000001">
    <property type="protein sequence ID" value="KAH7176596.1"/>
    <property type="molecule type" value="Genomic_DNA"/>
</dbReference>
<keyword evidence="3" id="KW-0418">Kinase</keyword>
<evidence type="ECO:0000256" key="1">
    <source>
        <dbReference type="SAM" id="MobiDB-lite"/>
    </source>
</evidence>
<comment type="caution">
    <text evidence="3">The sequence shown here is derived from an EMBL/GenBank/DDBJ whole genome shotgun (WGS) entry which is preliminary data.</text>
</comment>
<feature type="compositionally biased region" description="Polar residues" evidence="1">
    <location>
        <begin position="519"/>
        <end position="532"/>
    </location>
</feature>
<dbReference type="Gene3D" id="1.10.510.10">
    <property type="entry name" value="Transferase(Phosphotransferase) domain 1"/>
    <property type="match status" value="1"/>
</dbReference>
<dbReference type="InterPro" id="IPR053235">
    <property type="entry name" value="Ser_Thr_kinase"/>
</dbReference>
<dbReference type="GO" id="GO:0005524">
    <property type="term" value="F:ATP binding"/>
    <property type="evidence" value="ECO:0007669"/>
    <property type="project" value="InterPro"/>
</dbReference>
<gene>
    <name evidence="3" type="ORF">EDB81DRAFT_940488</name>
</gene>
<dbReference type="InterPro" id="IPR008271">
    <property type="entry name" value="Ser/Thr_kinase_AS"/>
</dbReference>
<feature type="compositionally biased region" description="Basic and acidic residues" evidence="1">
    <location>
        <begin position="209"/>
        <end position="220"/>
    </location>
</feature>
<accession>A0A9P9FV45</accession>
<sequence length="532" mass="59494">MFHEPGTVFYLVPQPGDRCAKAIVDDDTNQSRLRGDPFNPSVRYLRIGLNQVAKVPDRLVTFGHMATSDIILRDDLFSTADHCYFDFHPTTGELLLHDISKVNKTELFHIGQNEVDQLWTSPRQCVVRYDREYIITIGRANFRLVPRHLQSDGDKPALFAERLELVRRMPKHLQWYQATSAQLHALKKQWLTSADTGEAFNPGGEDTNQPERDTNQPERDTKIRHVYIQDLGEGAQGSVHEVVDLHTGDHFARKVCRFQPIRWWKILNEDQFKGRIQREVTLVKKASHDHIVPYLGVRALPTGGVVEIFMPVGSASPSQQDVVPDAVCTRTRPLGGIIHRDIKPENILYQGDKFLLTDFGIANDIDASKTTMGTYWYSAPEIMAVGPQTTKVDIYSLGVTYAECLADPQAVATAQASFDQPPNWRQSVQALLTERRPQIAPMLAQDAEQRPEASQLLSLFHCQQGRISMQNAHVGHALSLSGGFPSFPGEIRETTLVYSAAPTQLTPMDWTPTKAPGSTAITDKPTSGSGIV</sequence>
<dbReference type="OrthoDB" id="4062651at2759"/>
<dbReference type="InterPro" id="IPR000719">
    <property type="entry name" value="Prot_kinase_dom"/>
</dbReference>
<dbReference type="PANTHER" id="PTHR24361">
    <property type="entry name" value="MITOGEN-ACTIVATED KINASE KINASE KINASE"/>
    <property type="match status" value="1"/>
</dbReference>
<dbReference type="PROSITE" id="PS50011">
    <property type="entry name" value="PROTEIN_KINASE_DOM"/>
    <property type="match status" value="1"/>
</dbReference>
<dbReference type="Pfam" id="PF00069">
    <property type="entry name" value="Pkinase"/>
    <property type="match status" value="1"/>
</dbReference>
<dbReference type="PROSITE" id="PS00108">
    <property type="entry name" value="PROTEIN_KINASE_ST"/>
    <property type="match status" value="1"/>
</dbReference>